<evidence type="ECO:0000313" key="1">
    <source>
        <dbReference type="EMBL" id="CAG8845638.1"/>
    </source>
</evidence>
<feature type="non-terminal residue" evidence="1">
    <location>
        <position position="1"/>
    </location>
</feature>
<feature type="non-terminal residue" evidence="1">
    <location>
        <position position="71"/>
    </location>
</feature>
<comment type="caution">
    <text evidence="1">The sequence shown here is derived from an EMBL/GenBank/DDBJ whole genome shotgun (WGS) entry which is preliminary data.</text>
</comment>
<protein>
    <submittedName>
        <fullName evidence="1">32462_t:CDS:1</fullName>
    </submittedName>
</protein>
<name>A0ABN7X1R4_GIGMA</name>
<keyword evidence="2" id="KW-1185">Reference proteome</keyword>
<proteinExistence type="predicted"/>
<gene>
    <name evidence="1" type="ORF">GMARGA_LOCUS37751</name>
</gene>
<accession>A0ABN7X1R4</accession>
<dbReference type="Proteomes" id="UP000789901">
    <property type="component" value="Unassembled WGS sequence"/>
</dbReference>
<sequence length="71" mass="8085">ATKRAHFTNIVCYESNSKDKSQAGERSSNRVKYTKGEINLELEPEHFINRSKRSSISQKKLEVCGQKGVDK</sequence>
<organism evidence="1 2">
    <name type="scientific">Gigaspora margarita</name>
    <dbReference type="NCBI Taxonomy" id="4874"/>
    <lineage>
        <taxon>Eukaryota</taxon>
        <taxon>Fungi</taxon>
        <taxon>Fungi incertae sedis</taxon>
        <taxon>Mucoromycota</taxon>
        <taxon>Glomeromycotina</taxon>
        <taxon>Glomeromycetes</taxon>
        <taxon>Diversisporales</taxon>
        <taxon>Gigasporaceae</taxon>
        <taxon>Gigaspora</taxon>
    </lineage>
</organism>
<dbReference type="EMBL" id="CAJVQB010080365">
    <property type="protein sequence ID" value="CAG8845638.1"/>
    <property type="molecule type" value="Genomic_DNA"/>
</dbReference>
<evidence type="ECO:0000313" key="2">
    <source>
        <dbReference type="Proteomes" id="UP000789901"/>
    </source>
</evidence>
<reference evidence="1 2" key="1">
    <citation type="submission" date="2021-06" db="EMBL/GenBank/DDBJ databases">
        <authorList>
            <person name="Kallberg Y."/>
            <person name="Tangrot J."/>
            <person name="Rosling A."/>
        </authorList>
    </citation>
    <scope>NUCLEOTIDE SEQUENCE [LARGE SCALE GENOMIC DNA]</scope>
    <source>
        <strain evidence="1 2">120-4 pot B 10/14</strain>
    </source>
</reference>